<evidence type="ECO:0000256" key="1">
    <source>
        <dbReference type="SAM" id="MobiDB-lite"/>
    </source>
</evidence>
<protein>
    <submittedName>
        <fullName evidence="2">Uncharacterized protein</fullName>
    </submittedName>
</protein>
<proteinExistence type="predicted"/>
<organism evidence="2 3">
    <name type="scientific">Streptomyces varsoviensis</name>
    <dbReference type="NCBI Taxonomy" id="67373"/>
    <lineage>
        <taxon>Bacteria</taxon>
        <taxon>Bacillati</taxon>
        <taxon>Actinomycetota</taxon>
        <taxon>Actinomycetes</taxon>
        <taxon>Kitasatosporales</taxon>
        <taxon>Streptomycetaceae</taxon>
        <taxon>Streptomyces</taxon>
    </lineage>
</organism>
<keyword evidence="3" id="KW-1185">Reference proteome</keyword>
<reference evidence="2 3" key="1">
    <citation type="submission" date="2015-07" db="EMBL/GenBank/DDBJ databases">
        <authorList>
            <person name="Ju K.-S."/>
            <person name="Doroghazi J.R."/>
            <person name="Metcalf W.W."/>
        </authorList>
    </citation>
    <scope>NUCLEOTIDE SEQUENCE [LARGE SCALE GENOMIC DNA]</scope>
    <source>
        <strain evidence="2 3">NRRL B-3589</strain>
    </source>
</reference>
<sequence>MTGPGALSLSSDRPSVSSEGPAQGSTRSGASGASEAGTGDSTGQRPATGGTERTRQTRPAAGPEARWSQDDETLAGSESAESMAPSSSESSVFGDADSAGRRAGSAATSVAGDTSHEEFRAPDAPTHDPGESNPMRDAPDAPNTPLTGMAEMGEGLAQRSDALDQVARESGMGRGIRRGFTDDIDEAIARRQWTSAVDHLSAFRQATGAYVLDQRLRAFDSHIEHGFDRFEKLGADRAEWQAKVNAVQEAQRGDDLDRTDAALRDYTNFVEQQLPAEVLIGRDAAQPYDAVLEDLRRELAQTSDPRRARDIGSELNELLDTAEMRDRLDQLRQDRTDEVETALLRRIENAATQEQAARAMEQLEQHRADREWQDRLDSIFADEAEEAGTGSGRTPVSDDDLRARFDMLKGDQDDHARGLQARVDGDDAQDAARALEELREYRVDQGLQERLGGPE</sequence>
<dbReference type="EMBL" id="LGUT01000897">
    <property type="protein sequence ID" value="KOG90087.1"/>
    <property type="molecule type" value="Genomic_DNA"/>
</dbReference>
<evidence type="ECO:0000313" key="3">
    <source>
        <dbReference type="Proteomes" id="UP000037020"/>
    </source>
</evidence>
<gene>
    <name evidence="2" type="ORF">ADK38_10650</name>
</gene>
<feature type="region of interest" description="Disordered" evidence="1">
    <location>
        <begin position="1"/>
        <end position="149"/>
    </location>
</feature>
<feature type="compositionally biased region" description="Low complexity" evidence="1">
    <location>
        <begin position="75"/>
        <end position="107"/>
    </location>
</feature>
<feature type="compositionally biased region" description="Low complexity" evidence="1">
    <location>
        <begin position="8"/>
        <end position="43"/>
    </location>
</feature>
<name>A0ABR5J9N3_9ACTN</name>
<feature type="compositionally biased region" description="Basic and acidic residues" evidence="1">
    <location>
        <begin position="114"/>
        <end position="130"/>
    </location>
</feature>
<comment type="caution">
    <text evidence="2">The sequence shown here is derived from an EMBL/GenBank/DDBJ whole genome shotgun (WGS) entry which is preliminary data.</text>
</comment>
<evidence type="ECO:0000313" key="2">
    <source>
        <dbReference type="EMBL" id="KOG90087.1"/>
    </source>
</evidence>
<dbReference type="Proteomes" id="UP000037020">
    <property type="component" value="Unassembled WGS sequence"/>
</dbReference>
<feature type="non-terminal residue" evidence="2">
    <location>
        <position position="455"/>
    </location>
</feature>
<accession>A0ABR5J9N3</accession>